<sequence>MAEVPLIRREVCDPHNITERMFCAGYKEGGIDACQGDSGGPLVCKIVDPGPPAEAGGAAAKGGPLRSGRLAHRGGHHLLRQRMRRAQLAGVYTHVPYFRNWD</sequence>
<dbReference type="InterPro" id="IPR043504">
    <property type="entry name" value="Peptidase_S1_PA_chymotrypsin"/>
</dbReference>
<dbReference type="InterPro" id="IPR009003">
    <property type="entry name" value="Peptidase_S1_PA"/>
</dbReference>
<accession>A0A1I8FIR0</accession>
<evidence type="ECO:0000313" key="4">
    <source>
        <dbReference type="WBParaSite" id="maker-unitig_35672-snap-gene-0.1-mRNA-1"/>
    </source>
</evidence>
<dbReference type="PROSITE" id="PS50240">
    <property type="entry name" value="TRYPSIN_DOM"/>
    <property type="match status" value="1"/>
</dbReference>
<dbReference type="WBParaSite" id="maker-unitig_35672-snap-gene-0.1-mRNA-1">
    <property type="protein sequence ID" value="maker-unitig_35672-snap-gene-0.1-mRNA-1"/>
    <property type="gene ID" value="maker-unitig_35672-snap-gene-0.1"/>
</dbReference>
<dbReference type="GO" id="GO:0004252">
    <property type="term" value="F:serine-type endopeptidase activity"/>
    <property type="evidence" value="ECO:0007669"/>
    <property type="project" value="InterPro"/>
</dbReference>
<dbReference type="PANTHER" id="PTHR24253">
    <property type="entry name" value="TRANSMEMBRANE PROTEASE SERINE"/>
    <property type="match status" value="1"/>
</dbReference>
<name>A0A1I8FIR0_9PLAT</name>
<proteinExistence type="predicted"/>
<dbReference type="InterPro" id="IPR033116">
    <property type="entry name" value="TRYPSIN_SER"/>
</dbReference>
<evidence type="ECO:0000259" key="2">
    <source>
        <dbReference type="PROSITE" id="PS50240"/>
    </source>
</evidence>
<evidence type="ECO:0000313" key="3">
    <source>
        <dbReference type="Proteomes" id="UP000095280"/>
    </source>
</evidence>
<dbReference type="AlphaFoldDB" id="A0A1I8FIR0"/>
<protein>
    <submittedName>
        <fullName evidence="4">Peptidase S1 domain-containing protein</fullName>
    </submittedName>
</protein>
<keyword evidence="1" id="KW-1015">Disulfide bond</keyword>
<dbReference type="GO" id="GO:0006508">
    <property type="term" value="P:proteolysis"/>
    <property type="evidence" value="ECO:0007669"/>
    <property type="project" value="InterPro"/>
</dbReference>
<dbReference type="PANTHER" id="PTHR24253:SF153">
    <property type="entry name" value="SERINE PROTEASE HEPSIN"/>
    <property type="match status" value="1"/>
</dbReference>
<organism evidence="3 4">
    <name type="scientific">Macrostomum lignano</name>
    <dbReference type="NCBI Taxonomy" id="282301"/>
    <lineage>
        <taxon>Eukaryota</taxon>
        <taxon>Metazoa</taxon>
        <taxon>Spiralia</taxon>
        <taxon>Lophotrochozoa</taxon>
        <taxon>Platyhelminthes</taxon>
        <taxon>Rhabditophora</taxon>
        <taxon>Macrostomorpha</taxon>
        <taxon>Macrostomida</taxon>
        <taxon>Macrostomidae</taxon>
        <taxon>Macrostomum</taxon>
    </lineage>
</organism>
<dbReference type="PROSITE" id="PS00135">
    <property type="entry name" value="TRYPSIN_SER"/>
    <property type="match status" value="1"/>
</dbReference>
<dbReference type="Proteomes" id="UP000095280">
    <property type="component" value="Unplaced"/>
</dbReference>
<keyword evidence="3" id="KW-1185">Reference proteome</keyword>
<evidence type="ECO:0000256" key="1">
    <source>
        <dbReference type="ARBA" id="ARBA00023157"/>
    </source>
</evidence>
<dbReference type="Pfam" id="PF00089">
    <property type="entry name" value="Trypsin"/>
    <property type="match status" value="1"/>
</dbReference>
<dbReference type="Gene3D" id="2.40.10.10">
    <property type="entry name" value="Trypsin-like serine proteases"/>
    <property type="match status" value="1"/>
</dbReference>
<dbReference type="InterPro" id="IPR001254">
    <property type="entry name" value="Trypsin_dom"/>
</dbReference>
<reference evidence="4" key="1">
    <citation type="submission" date="2016-11" db="UniProtKB">
        <authorList>
            <consortium name="WormBaseParasite"/>
        </authorList>
    </citation>
    <scope>IDENTIFICATION</scope>
</reference>
<dbReference type="SUPFAM" id="SSF50494">
    <property type="entry name" value="Trypsin-like serine proteases"/>
    <property type="match status" value="1"/>
</dbReference>
<feature type="domain" description="Peptidase S1" evidence="2">
    <location>
        <begin position="1"/>
        <end position="102"/>
    </location>
</feature>